<dbReference type="RefSeq" id="WP_092762932.1">
    <property type="nucleotide sequence ID" value="NZ_CAXBJT010000086.1"/>
</dbReference>
<accession>A0A1H7NVS0</accession>
<feature type="signal peptide" evidence="1">
    <location>
        <begin position="1"/>
        <end position="22"/>
    </location>
</feature>
<organism evidence="3 4">
    <name type="scientific">Jannaschia helgolandensis</name>
    <dbReference type="NCBI Taxonomy" id="188906"/>
    <lineage>
        <taxon>Bacteria</taxon>
        <taxon>Pseudomonadati</taxon>
        <taxon>Pseudomonadota</taxon>
        <taxon>Alphaproteobacteria</taxon>
        <taxon>Rhodobacterales</taxon>
        <taxon>Roseobacteraceae</taxon>
        <taxon>Jannaschia</taxon>
    </lineage>
</organism>
<dbReference type="Gene3D" id="2.30.30.40">
    <property type="entry name" value="SH3 Domains"/>
    <property type="match status" value="1"/>
</dbReference>
<dbReference type="SMART" id="SM00287">
    <property type="entry name" value="SH3b"/>
    <property type="match status" value="1"/>
</dbReference>
<dbReference type="Proteomes" id="UP000199283">
    <property type="component" value="Unassembled WGS sequence"/>
</dbReference>
<name>A0A1H7NVS0_9RHOB</name>
<dbReference type="Pfam" id="PF08239">
    <property type="entry name" value="SH3_3"/>
    <property type="match status" value="1"/>
</dbReference>
<reference evidence="3 4" key="1">
    <citation type="submission" date="2016-10" db="EMBL/GenBank/DDBJ databases">
        <authorList>
            <person name="de Groot N.N."/>
        </authorList>
    </citation>
    <scope>NUCLEOTIDE SEQUENCE [LARGE SCALE GENOMIC DNA]</scope>
    <source>
        <strain evidence="3 4">DSM 14858</strain>
    </source>
</reference>
<dbReference type="STRING" id="188906.SAMN04488526_2313"/>
<dbReference type="Pfam" id="PF06823">
    <property type="entry name" value="DUF1236"/>
    <property type="match status" value="1"/>
</dbReference>
<evidence type="ECO:0000259" key="2">
    <source>
        <dbReference type="PROSITE" id="PS51781"/>
    </source>
</evidence>
<keyword evidence="4" id="KW-1185">Reference proteome</keyword>
<dbReference type="InterPro" id="IPR003646">
    <property type="entry name" value="SH3-like_bac-type"/>
</dbReference>
<dbReference type="InterPro" id="IPR009642">
    <property type="entry name" value="DUF1236"/>
</dbReference>
<proteinExistence type="predicted"/>
<evidence type="ECO:0000313" key="4">
    <source>
        <dbReference type="Proteomes" id="UP000199283"/>
    </source>
</evidence>
<protein>
    <submittedName>
        <fullName evidence="3">SH3 domain-containing protein</fullName>
    </submittedName>
</protein>
<feature type="chain" id="PRO_5011525363" evidence="1">
    <location>
        <begin position="23"/>
        <end position="220"/>
    </location>
</feature>
<evidence type="ECO:0000256" key="1">
    <source>
        <dbReference type="SAM" id="SignalP"/>
    </source>
</evidence>
<keyword evidence="1" id="KW-0732">Signal</keyword>
<evidence type="ECO:0000313" key="3">
    <source>
        <dbReference type="EMBL" id="SEL27118.1"/>
    </source>
</evidence>
<feature type="domain" description="SH3b" evidence="2">
    <location>
        <begin position="22"/>
        <end position="86"/>
    </location>
</feature>
<dbReference type="OrthoDB" id="102964at2"/>
<dbReference type="EMBL" id="FNZQ01000004">
    <property type="protein sequence ID" value="SEL27118.1"/>
    <property type="molecule type" value="Genomic_DNA"/>
</dbReference>
<dbReference type="PROSITE" id="PS51781">
    <property type="entry name" value="SH3B"/>
    <property type="match status" value="1"/>
</dbReference>
<gene>
    <name evidence="3" type="ORF">SAMN04488526_2313</name>
</gene>
<sequence length="220" mass="22603">MTYRTLSAVSAAALIAATPVLAQTQAQVATDLNLRVGPGENYVIRSTLPAEAMVDVTGCVEGGSWCEVTYEGETGYAYAPYLVVTEEEQMVALPSATVTTVETVTYDESNNGDEAFIGGSAGAAIAATAIGGPAAIVGGVLIGSALGAAAGVEVKEETVTYVQQNPIQPIYVQGEVVTGATLPAEVTLVPVQDGELAYVNLNGSPVLVNPENRTIVRIVR</sequence>
<dbReference type="AlphaFoldDB" id="A0A1H7NVS0"/>